<evidence type="ECO:0000259" key="12">
    <source>
        <dbReference type="Pfam" id="PF07715"/>
    </source>
</evidence>
<evidence type="ECO:0000256" key="2">
    <source>
        <dbReference type="ARBA" id="ARBA00022448"/>
    </source>
</evidence>
<evidence type="ECO:0000313" key="13">
    <source>
        <dbReference type="EMBL" id="MBL0766386.1"/>
    </source>
</evidence>
<dbReference type="InterPro" id="IPR000531">
    <property type="entry name" value="Beta-barrel_TonB"/>
</dbReference>
<dbReference type="InterPro" id="IPR037066">
    <property type="entry name" value="Plug_dom_sf"/>
</dbReference>
<evidence type="ECO:0000256" key="3">
    <source>
        <dbReference type="ARBA" id="ARBA00022452"/>
    </source>
</evidence>
<accession>A0A937DKM2</accession>
<dbReference type="SUPFAM" id="SSF49464">
    <property type="entry name" value="Carboxypeptidase regulatory domain-like"/>
    <property type="match status" value="1"/>
</dbReference>
<comment type="similarity">
    <text evidence="8 9">Belongs to the TonB-dependent receptor family.</text>
</comment>
<dbReference type="AlphaFoldDB" id="A0A937DKM2"/>
<feature type="chain" id="PRO_5037274590" evidence="10">
    <location>
        <begin position="20"/>
        <end position="1043"/>
    </location>
</feature>
<comment type="caution">
    <text evidence="13">The sequence shown here is derived from an EMBL/GenBank/DDBJ whole genome shotgun (WGS) entry which is preliminary data.</text>
</comment>
<evidence type="ECO:0000313" key="14">
    <source>
        <dbReference type="Proteomes" id="UP000642920"/>
    </source>
</evidence>
<keyword evidence="4 8" id="KW-0812">Transmembrane</keyword>
<evidence type="ECO:0000259" key="11">
    <source>
        <dbReference type="Pfam" id="PF00593"/>
    </source>
</evidence>
<evidence type="ECO:0000256" key="6">
    <source>
        <dbReference type="ARBA" id="ARBA00023136"/>
    </source>
</evidence>
<dbReference type="Proteomes" id="UP000642920">
    <property type="component" value="Unassembled WGS sequence"/>
</dbReference>
<dbReference type="GO" id="GO:0009279">
    <property type="term" value="C:cell outer membrane"/>
    <property type="evidence" value="ECO:0007669"/>
    <property type="project" value="UniProtKB-SubCell"/>
</dbReference>
<dbReference type="Gene3D" id="2.170.130.10">
    <property type="entry name" value="TonB-dependent receptor, plug domain"/>
    <property type="match status" value="1"/>
</dbReference>
<evidence type="ECO:0000256" key="9">
    <source>
        <dbReference type="RuleBase" id="RU003357"/>
    </source>
</evidence>
<dbReference type="Gene3D" id="2.60.40.1120">
    <property type="entry name" value="Carboxypeptidase-like, regulatory domain"/>
    <property type="match status" value="1"/>
</dbReference>
<sequence length="1043" mass="113182">MKKIYALLGCLLLAQMLWAQSRTVSGKVTGADDGEPIPGVNVLLKGTGTGASTDIEGNYKLTVPEEGGVLVFSFIGMKKKEEAIGSRSVVDVQMELSVEQLQEVLVTGLGVERQAKSLGYATQNLDSDEITKAANTNLLSSLQGKVSGVQINNSTGAVGGATRIVVRGPTSLTNGNQPLFVIDGVPIDNTQRQSTDLRSGASFSNSGADINPDDIASMTVLKGPSAAALYGSRAANGVILITTKSGKGAKGKTSITVNSSVTFDNVLRYPEFQRTYATGSGGVYNPTGFSGWGPKFEGQTVYNPNDEWEGQPDSVALTAKDQFLKQFLQTGTTFNNSISVSGGKEDTHYRMSFSNATSEGIVPSTDVTRTTATLKAGTQLANNFRSEISATYTLTQSGNIPPAGQTQTSFMWQALYTGVDLDISPWKDYEAPDGTQLEYGSGFWNNPYWVVNKNRTSQRRDRVNGKVLLGYKFAEGIELIARVGTDVYVDARKGRTAINTVANVDGAFYEDQFVYNQLNSDLFLNVDKEIGSDFSISGVLGINDNRRRVQNVFSSAPAIVVPDLYNYSNIDGQPTATNNLNERRLFGVYGNLNLGFRNWAYIDFTARNDWSSTLPADANTFFYPSVSGSVILTEAIPSLENDYMTYLKLRGNWGQVGNDANPYVLSSVYGQGGTFDGLFNGINFPFNGVTGFSAGNRIGTPDLIPEITTSWEIGAEIGFWNDRLTLDATYFDSQSSNQIFNVNIAPSSGYTTVTRNAGLMTNKGIELLLTGTPIRTKSGFRWDIQANWTKVDNKVEELFGDLEQLNVGRAGFTSVSSVAYLGQPYPVIYGRSWRRNDAGEVIVSQSTGLPVLTNEQGPVAKVIPDWNGGLRNNFSYKGIDLSILFEMRKGGNLYSSSVSHYRVNGFAKETELGRESGIVFNGVAESISTEGDTTYTKNSLVVDNESFWSSFSLFGDTELGLVDASFIKLREVSLGYGLPKSILDKTPFGSVYVSAVGRNLWLSTPNPYIDPEVSMFGAADNQGYEYATIPSTKSWGFNLKFTF</sequence>
<dbReference type="InterPro" id="IPR008969">
    <property type="entry name" value="CarboxyPept-like_regulatory"/>
</dbReference>
<keyword evidence="6 8" id="KW-0472">Membrane</keyword>
<reference evidence="13" key="1">
    <citation type="submission" date="2021-01" db="EMBL/GenBank/DDBJ databases">
        <title>Marivirga sp. nov., isolated from intertidal surface sediments.</title>
        <authorList>
            <person name="Zhang M."/>
        </authorList>
    </citation>
    <scope>NUCLEOTIDE SEQUENCE</scope>
    <source>
        <strain evidence="13">SM1354</strain>
    </source>
</reference>
<dbReference type="InterPro" id="IPR039426">
    <property type="entry name" value="TonB-dep_rcpt-like"/>
</dbReference>
<evidence type="ECO:0000256" key="1">
    <source>
        <dbReference type="ARBA" id="ARBA00004571"/>
    </source>
</evidence>
<feature type="signal peptide" evidence="10">
    <location>
        <begin position="1"/>
        <end position="19"/>
    </location>
</feature>
<dbReference type="InterPro" id="IPR023997">
    <property type="entry name" value="TonB-dep_OMP_SusC/RagA_CS"/>
</dbReference>
<proteinExistence type="inferred from homology"/>
<name>A0A937DKM2_9BACT</name>
<protein>
    <submittedName>
        <fullName evidence="13">SusC/RagA family TonB-linked outer membrane protein</fullName>
    </submittedName>
</protein>
<dbReference type="EMBL" id="JAERQG010000003">
    <property type="protein sequence ID" value="MBL0766386.1"/>
    <property type="molecule type" value="Genomic_DNA"/>
</dbReference>
<organism evidence="13 14">
    <name type="scientific">Marivirga atlantica</name>
    <dbReference type="NCBI Taxonomy" id="1548457"/>
    <lineage>
        <taxon>Bacteria</taxon>
        <taxon>Pseudomonadati</taxon>
        <taxon>Bacteroidota</taxon>
        <taxon>Cytophagia</taxon>
        <taxon>Cytophagales</taxon>
        <taxon>Marivirgaceae</taxon>
        <taxon>Marivirga</taxon>
    </lineage>
</organism>
<evidence type="ECO:0000256" key="8">
    <source>
        <dbReference type="PROSITE-ProRule" id="PRU01360"/>
    </source>
</evidence>
<evidence type="ECO:0000256" key="7">
    <source>
        <dbReference type="ARBA" id="ARBA00023237"/>
    </source>
</evidence>
<feature type="domain" description="TonB-dependent receptor-like beta-barrel" evidence="11">
    <location>
        <begin position="408"/>
        <end position="813"/>
    </location>
</feature>
<dbReference type="Gene3D" id="2.40.170.20">
    <property type="entry name" value="TonB-dependent receptor, beta-barrel domain"/>
    <property type="match status" value="1"/>
</dbReference>
<comment type="subcellular location">
    <subcellularLocation>
        <location evidence="1 8">Cell outer membrane</location>
        <topology evidence="1 8">Multi-pass membrane protein</topology>
    </subcellularLocation>
</comment>
<dbReference type="Pfam" id="PF00593">
    <property type="entry name" value="TonB_dep_Rec_b-barrel"/>
    <property type="match status" value="1"/>
</dbReference>
<keyword evidence="7 8" id="KW-0998">Cell outer membrane</keyword>
<evidence type="ECO:0000256" key="10">
    <source>
        <dbReference type="SAM" id="SignalP"/>
    </source>
</evidence>
<evidence type="ECO:0000256" key="5">
    <source>
        <dbReference type="ARBA" id="ARBA00023077"/>
    </source>
</evidence>
<dbReference type="Pfam" id="PF13715">
    <property type="entry name" value="CarbopepD_reg_2"/>
    <property type="match status" value="1"/>
</dbReference>
<dbReference type="InterPro" id="IPR023996">
    <property type="entry name" value="TonB-dep_OMP_SusC/RagA"/>
</dbReference>
<dbReference type="InterPro" id="IPR036942">
    <property type="entry name" value="Beta-barrel_TonB_sf"/>
</dbReference>
<dbReference type="InterPro" id="IPR012910">
    <property type="entry name" value="Plug_dom"/>
</dbReference>
<evidence type="ECO:0000256" key="4">
    <source>
        <dbReference type="ARBA" id="ARBA00022692"/>
    </source>
</evidence>
<dbReference type="SUPFAM" id="SSF56935">
    <property type="entry name" value="Porins"/>
    <property type="match status" value="1"/>
</dbReference>
<dbReference type="Pfam" id="PF07715">
    <property type="entry name" value="Plug"/>
    <property type="match status" value="1"/>
</dbReference>
<gene>
    <name evidence="13" type="ORF">JKP34_14060</name>
</gene>
<dbReference type="NCBIfam" id="TIGR04056">
    <property type="entry name" value="OMP_RagA_SusC"/>
    <property type="match status" value="1"/>
</dbReference>
<dbReference type="PROSITE" id="PS52016">
    <property type="entry name" value="TONB_DEPENDENT_REC_3"/>
    <property type="match status" value="1"/>
</dbReference>
<keyword evidence="14" id="KW-1185">Reference proteome</keyword>
<dbReference type="RefSeq" id="WP_201922757.1">
    <property type="nucleotide sequence ID" value="NZ_JAERQG010000003.1"/>
</dbReference>
<dbReference type="NCBIfam" id="TIGR04057">
    <property type="entry name" value="SusC_RagA_signa"/>
    <property type="match status" value="1"/>
</dbReference>
<feature type="domain" description="TonB-dependent receptor plug" evidence="12">
    <location>
        <begin position="117"/>
        <end position="238"/>
    </location>
</feature>
<keyword evidence="10" id="KW-0732">Signal</keyword>
<keyword evidence="3 8" id="KW-1134">Transmembrane beta strand</keyword>
<keyword evidence="2 8" id="KW-0813">Transport</keyword>
<keyword evidence="5 9" id="KW-0798">TonB box</keyword>